<dbReference type="InterPro" id="IPR013974">
    <property type="entry name" value="SAF"/>
</dbReference>
<dbReference type="Pfam" id="PF16976">
    <property type="entry name" value="RcpC"/>
    <property type="match status" value="1"/>
</dbReference>
<gene>
    <name evidence="3" type="primary">cpaB</name>
    <name evidence="3" type="ORF">ABUE30_00885</name>
</gene>
<dbReference type="EMBL" id="JBEQCT010000001">
    <property type="protein sequence ID" value="MFM2483644.1"/>
    <property type="molecule type" value="Genomic_DNA"/>
</dbReference>
<evidence type="ECO:0000313" key="4">
    <source>
        <dbReference type="Proteomes" id="UP001629953"/>
    </source>
</evidence>
<dbReference type="RefSeq" id="WP_408621786.1">
    <property type="nucleotide sequence ID" value="NZ_JBEQCT010000001.1"/>
</dbReference>
<feature type="domain" description="Flp pilus assembly protein RcpC/CpaB" evidence="2">
    <location>
        <begin position="117"/>
        <end position="220"/>
    </location>
</feature>
<dbReference type="Proteomes" id="UP001629953">
    <property type="component" value="Unassembled WGS sequence"/>
</dbReference>
<accession>A0ABW9G2F1</accession>
<protein>
    <submittedName>
        <fullName evidence="3">Flp pilus assembly protein CpaB</fullName>
    </submittedName>
</protein>
<sequence>MNSKLIFVIAFLAIFLGLAAMTGVFSPKPAPPPSVVKAPVEVKVNFWIARRDLLKGQPVTQADLIEKRLPISQAKAFSVEQNQSVEFVPGMVARFSIQANQAVRGSDFATPKSRDYLTLVTPPDKIAYPVPISASDLATMRINASDYVNVMLLSSPGGDVHTQQSSFNNIGNLSVSSLFKSVKVVSVEPASGDSKQSHVLLAMSQEQIAKLIIAQRIGLIYIFRGSIDTDQPLHDVLIRDVLPSYSSVKELRGSASSASISRAQVN</sequence>
<dbReference type="Pfam" id="PF08666">
    <property type="entry name" value="SAF"/>
    <property type="match status" value="1"/>
</dbReference>
<evidence type="ECO:0000313" key="3">
    <source>
        <dbReference type="EMBL" id="MFM2483644.1"/>
    </source>
</evidence>
<comment type="caution">
    <text evidence="3">The sequence shown here is derived from an EMBL/GenBank/DDBJ whole genome shotgun (WGS) entry which is preliminary data.</text>
</comment>
<evidence type="ECO:0000259" key="1">
    <source>
        <dbReference type="Pfam" id="PF08666"/>
    </source>
</evidence>
<reference evidence="3 4" key="1">
    <citation type="journal article" date="2013" name="Int. J. Syst. Evol. Microbiol.">
        <title>Celerinatantimonas yamalensis sp. nov., a cold-adapted diazotrophic bacterium from a cold permafrost brine.</title>
        <authorList>
            <person name="Shcherbakova V."/>
            <person name="Chuvilskaya N."/>
            <person name="Rivkina E."/>
            <person name="Demidov N."/>
            <person name="Uchaeva V."/>
            <person name="Suetin S."/>
            <person name="Suzina N."/>
            <person name="Gilichinsky D."/>
        </authorList>
    </citation>
    <scope>NUCLEOTIDE SEQUENCE [LARGE SCALE GENOMIC DNA]</scope>
    <source>
        <strain evidence="3 4">C7</strain>
    </source>
</reference>
<dbReference type="CDD" id="cd11614">
    <property type="entry name" value="SAF_CpaB_FlgA_like"/>
    <property type="match status" value="1"/>
</dbReference>
<feature type="domain" description="SAF" evidence="1">
    <location>
        <begin position="47"/>
        <end position="108"/>
    </location>
</feature>
<organism evidence="3 4">
    <name type="scientific">Celerinatantimonas yamalensis</name>
    <dbReference type="NCBI Taxonomy" id="559956"/>
    <lineage>
        <taxon>Bacteria</taxon>
        <taxon>Pseudomonadati</taxon>
        <taxon>Pseudomonadota</taxon>
        <taxon>Gammaproteobacteria</taxon>
        <taxon>Celerinatantimonadaceae</taxon>
        <taxon>Celerinatantimonas</taxon>
    </lineage>
</organism>
<dbReference type="InterPro" id="IPR017592">
    <property type="entry name" value="Pilus_assmbl_Flp-typ_CpaB"/>
</dbReference>
<dbReference type="NCBIfam" id="TIGR03177">
    <property type="entry name" value="pilus_cpaB"/>
    <property type="match status" value="1"/>
</dbReference>
<name>A0ABW9G2F1_9GAMM</name>
<keyword evidence="4" id="KW-1185">Reference proteome</keyword>
<evidence type="ECO:0000259" key="2">
    <source>
        <dbReference type="Pfam" id="PF16976"/>
    </source>
</evidence>
<proteinExistence type="predicted"/>
<dbReference type="InterPro" id="IPR031571">
    <property type="entry name" value="RcpC_dom"/>
</dbReference>